<evidence type="ECO:0000313" key="1">
    <source>
        <dbReference type="EMBL" id="EMF79465.1"/>
    </source>
</evidence>
<evidence type="ECO:0000313" key="2">
    <source>
        <dbReference type="Proteomes" id="UP000011770"/>
    </source>
</evidence>
<proteinExistence type="predicted"/>
<gene>
    <name evidence="1" type="ORF">LEP1GSC188_0031</name>
</gene>
<dbReference type="AlphaFoldDB" id="M3GSG9"/>
<reference evidence="1 2" key="1">
    <citation type="submission" date="2013-01" db="EMBL/GenBank/DDBJ databases">
        <authorList>
            <person name="Harkins D.M."/>
            <person name="Durkin A.S."/>
            <person name="Brinkac L.M."/>
            <person name="Haft D.H."/>
            <person name="Selengut J.D."/>
            <person name="Sanka R."/>
            <person name="DePew J."/>
            <person name="Purushe J."/>
            <person name="Tulsiani S.M."/>
            <person name="Graham G.C."/>
            <person name="Burns M.-A."/>
            <person name="Dohnt M.F."/>
            <person name="Smythe L.D."/>
            <person name="McKay D.B."/>
            <person name="Craig S.B."/>
            <person name="Vinetz J.M."/>
            <person name="Sutton G.G."/>
            <person name="Nierman W.C."/>
            <person name="Fouts D.E."/>
        </authorList>
    </citation>
    <scope>NUCLEOTIDE SEQUENCE [LARGE SCALE GENOMIC DNA]</scope>
    <source>
        <strain evidence="1 2">LT2116</strain>
    </source>
</reference>
<name>M3GSG9_9LEPT</name>
<sequence>MLEIFYTLHPIEEKIPTDFSSQSTDFYLFLRKDFLIQVRKSLWIITN</sequence>
<dbReference type="EMBL" id="AHOR02000083">
    <property type="protein sequence ID" value="EMF79465.1"/>
    <property type="molecule type" value="Genomic_DNA"/>
</dbReference>
<comment type="caution">
    <text evidence="1">The sequence shown here is derived from an EMBL/GenBank/DDBJ whole genome shotgun (WGS) entry which is preliminary data.</text>
</comment>
<dbReference type="Proteomes" id="UP000011770">
    <property type="component" value="Unassembled WGS sequence"/>
</dbReference>
<organism evidence="1 2">
    <name type="scientific">Leptospira weilii serovar Topaz str. LT2116</name>
    <dbReference type="NCBI Taxonomy" id="1088540"/>
    <lineage>
        <taxon>Bacteria</taxon>
        <taxon>Pseudomonadati</taxon>
        <taxon>Spirochaetota</taxon>
        <taxon>Spirochaetia</taxon>
        <taxon>Leptospirales</taxon>
        <taxon>Leptospiraceae</taxon>
        <taxon>Leptospira</taxon>
    </lineage>
</organism>
<protein>
    <submittedName>
        <fullName evidence="1">Uncharacterized protein</fullName>
    </submittedName>
</protein>
<accession>M3GSG9</accession>